<reference evidence="1" key="1">
    <citation type="submission" date="2021-05" db="EMBL/GenBank/DDBJ databases">
        <title>Diversity, taxonomy and evolution of archaeal viruses of the class Caudoviricetes.</title>
        <authorList>
            <person name="Liu Y."/>
            <person name="Demina T.A."/>
            <person name="Roux S."/>
            <person name="Aiewsakun P."/>
            <person name="Kazlauskas D."/>
            <person name="Simmonds P."/>
            <person name="Prangishvili D."/>
            <person name="Oksanen H.M."/>
            <person name="Krupovic M."/>
        </authorList>
    </citation>
    <scope>NUCLEOTIDE SEQUENCE</scope>
    <source>
        <strain evidence="1">HATV-2/44</strain>
    </source>
</reference>
<evidence type="ECO:0000313" key="2">
    <source>
        <dbReference type="Proteomes" id="UP000827814"/>
    </source>
</evidence>
<name>A0AAE8XZU5_9CAUD</name>
<dbReference type="EMBL" id="MZ334525">
    <property type="protein sequence ID" value="UBF23182.1"/>
    <property type="molecule type" value="Genomic_DNA"/>
</dbReference>
<gene>
    <name evidence="1" type="ORF">HATV-2_gp31</name>
</gene>
<protein>
    <submittedName>
        <fullName evidence="1">Uncharacterized protein</fullName>
    </submittedName>
</protein>
<evidence type="ECO:0000313" key="1">
    <source>
        <dbReference type="EMBL" id="UBF23182.1"/>
    </source>
</evidence>
<accession>A0AAE8XZU5</accession>
<keyword evidence="2" id="KW-1185">Reference proteome</keyword>
<proteinExistence type="predicted"/>
<dbReference type="Proteomes" id="UP000827814">
    <property type="component" value="Segment"/>
</dbReference>
<sequence length="49" mass="5744">MVEITVELDKPREVMYKEMADLVGEDELNDLIDGKVHELVSYLYDTKEQ</sequence>
<organism evidence="1 2">
    <name type="scientific">Haloarcula tailed virus 2</name>
    <dbReference type="NCBI Taxonomy" id="2877989"/>
    <lineage>
        <taxon>Viruses</taxon>
        <taxon>Duplodnaviria</taxon>
        <taxon>Heunggongvirae</taxon>
        <taxon>Uroviricota</taxon>
        <taxon>Caudoviricetes</taxon>
        <taxon>Thumleimavirales</taxon>
        <taxon>Soleiviridae</taxon>
        <taxon>Eilatmyovirus</taxon>
        <taxon>Eilatmyovirus salis</taxon>
        <taxon>Eilatmyovirus HATV2</taxon>
    </lineage>
</organism>